<keyword evidence="3" id="KW-1185">Reference proteome</keyword>
<protein>
    <submittedName>
        <fullName evidence="2">Uncharacterized protein</fullName>
    </submittedName>
</protein>
<feature type="compositionally biased region" description="Basic and acidic residues" evidence="1">
    <location>
        <begin position="24"/>
        <end position="36"/>
    </location>
</feature>
<name>A0ABP8HHK4_9BACT</name>
<gene>
    <name evidence="2" type="ORF">GCM10023184_36480</name>
</gene>
<accession>A0ABP8HHK4</accession>
<feature type="compositionally biased region" description="Basic and acidic residues" evidence="1">
    <location>
        <begin position="44"/>
        <end position="58"/>
    </location>
</feature>
<organism evidence="2 3">
    <name type="scientific">Flaviaesturariibacter amylovorans</name>
    <dbReference type="NCBI Taxonomy" id="1084520"/>
    <lineage>
        <taxon>Bacteria</taxon>
        <taxon>Pseudomonadati</taxon>
        <taxon>Bacteroidota</taxon>
        <taxon>Chitinophagia</taxon>
        <taxon>Chitinophagales</taxon>
        <taxon>Chitinophagaceae</taxon>
        <taxon>Flaviaestuariibacter</taxon>
    </lineage>
</organism>
<evidence type="ECO:0000313" key="3">
    <source>
        <dbReference type="Proteomes" id="UP001501725"/>
    </source>
</evidence>
<dbReference type="EMBL" id="BAABGY010000011">
    <property type="protein sequence ID" value="GAA4339395.1"/>
    <property type="molecule type" value="Genomic_DNA"/>
</dbReference>
<feature type="region of interest" description="Disordered" evidence="1">
    <location>
        <begin position="1"/>
        <end position="73"/>
    </location>
</feature>
<dbReference type="RefSeq" id="WP_345257261.1">
    <property type="nucleotide sequence ID" value="NZ_BAABGY010000011.1"/>
</dbReference>
<reference evidence="3" key="1">
    <citation type="journal article" date="2019" name="Int. J. Syst. Evol. Microbiol.">
        <title>The Global Catalogue of Microorganisms (GCM) 10K type strain sequencing project: providing services to taxonomists for standard genome sequencing and annotation.</title>
        <authorList>
            <consortium name="The Broad Institute Genomics Platform"/>
            <consortium name="The Broad Institute Genome Sequencing Center for Infectious Disease"/>
            <person name="Wu L."/>
            <person name="Ma J."/>
        </authorList>
    </citation>
    <scope>NUCLEOTIDE SEQUENCE [LARGE SCALE GENOMIC DNA]</scope>
    <source>
        <strain evidence="3">JCM 17919</strain>
    </source>
</reference>
<proteinExistence type="predicted"/>
<feature type="compositionally biased region" description="Low complexity" evidence="1">
    <location>
        <begin position="1"/>
        <end position="15"/>
    </location>
</feature>
<comment type="caution">
    <text evidence="2">The sequence shown here is derived from an EMBL/GenBank/DDBJ whole genome shotgun (WGS) entry which is preliminary data.</text>
</comment>
<dbReference type="Proteomes" id="UP001501725">
    <property type="component" value="Unassembled WGS sequence"/>
</dbReference>
<evidence type="ECO:0000313" key="2">
    <source>
        <dbReference type="EMBL" id="GAA4339395.1"/>
    </source>
</evidence>
<sequence>MNAQNNPNNPGQQEPKTPLGPDPETLHTTDPQEHMEGPLSSLMHKIEHQGEKSDREDPIPPSGSEEEQRRDEA</sequence>
<evidence type="ECO:0000256" key="1">
    <source>
        <dbReference type="SAM" id="MobiDB-lite"/>
    </source>
</evidence>